<comment type="caution">
    <text evidence="1">The sequence shown here is derived from an EMBL/GenBank/DDBJ whole genome shotgun (WGS) entry which is preliminary data.</text>
</comment>
<evidence type="ECO:0000313" key="2">
    <source>
        <dbReference type="Proteomes" id="UP001364890"/>
    </source>
</evidence>
<proteinExistence type="predicted"/>
<name>A0ABU8F9F3_9BACI</name>
<dbReference type="Pfam" id="PF17428">
    <property type="entry name" value="DUF5412"/>
    <property type="match status" value="1"/>
</dbReference>
<dbReference type="Proteomes" id="UP001364890">
    <property type="component" value="Unassembled WGS sequence"/>
</dbReference>
<sequence>MRKRYKILILIFIAILLVIGYKKYFFTFGSLGQGTYFKGPVDSPNGKYTADSYYKNWGGATGGAHVWVEITNNENSKVWTIYYSDGKSNFAMEWKDDNTIYIRNDEGPEYPDSERSIELGIEKEIYDERGRACESWIMKDEYETCYQN</sequence>
<keyword evidence="2" id="KW-1185">Reference proteome</keyword>
<gene>
    <name evidence="1" type="ORF">WAX74_18640</name>
</gene>
<dbReference type="EMBL" id="JBAWSY010000024">
    <property type="protein sequence ID" value="MEI4771645.1"/>
    <property type="molecule type" value="Genomic_DNA"/>
</dbReference>
<accession>A0ABU8F9F3</accession>
<protein>
    <submittedName>
        <fullName evidence="1">DUF5412 family protein</fullName>
    </submittedName>
</protein>
<organism evidence="1 2">
    <name type="scientific">Psychrobacillus mangrovi</name>
    <dbReference type="NCBI Taxonomy" id="3117745"/>
    <lineage>
        <taxon>Bacteria</taxon>
        <taxon>Bacillati</taxon>
        <taxon>Bacillota</taxon>
        <taxon>Bacilli</taxon>
        <taxon>Bacillales</taxon>
        <taxon>Bacillaceae</taxon>
        <taxon>Psychrobacillus</taxon>
    </lineage>
</organism>
<dbReference type="InterPro" id="IPR035406">
    <property type="entry name" value="DUF5412"/>
</dbReference>
<dbReference type="RefSeq" id="WP_336499192.1">
    <property type="nucleotide sequence ID" value="NZ_JBAWSY010000024.1"/>
</dbReference>
<evidence type="ECO:0000313" key="1">
    <source>
        <dbReference type="EMBL" id="MEI4771645.1"/>
    </source>
</evidence>
<reference evidence="1 2" key="1">
    <citation type="submission" date="2024-01" db="EMBL/GenBank/DDBJ databases">
        <title>Seven novel Bacillus-like species.</title>
        <authorList>
            <person name="Liu G."/>
        </authorList>
    </citation>
    <scope>NUCLEOTIDE SEQUENCE [LARGE SCALE GENOMIC DNA]</scope>
    <source>
        <strain evidence="1 2">FJAT-51614</strain>
    </source>
</reference>